<evidence type="ECO:0000313" key="1">
    <source>
        <dbReference type="EMBL" id="RGO54063.1"/>
    </source>
</evidence>
<comment type="caution">
    <text evidence="1">The sequence shown here is derived from an EMBL/GenBank/DDBJ whole genome shotgun (WGS) entry which is preliminary data.</text>
</comment>
<keyword evidence="2" id="KW-1185">Reference proteome</keyword>
<accession>A0A3E5GW10</accession>
<organism evidence="1 2">
    <name type="scientific">Dorea formicigenerans</name>
    <dbReference type="NCBI Taxonomy" id="39486"/>
    <lineage>
        <taxon>Bacteria</taxon>
        <taxon>Bacillati</taxon>
        <taxon>Bacillota</taxon>
        <taxon>Clostridia</taxon>
        <taxon>Lachnospirales</taxon>
        <taxon>Lachnospiraceae</taxon>
        <taxon>Dorea</taxon>
    </lineage>
</organism>
<proteinExistence type="predicted"/>
<name>A0A3E5GW10_9FIRM</name>
<reference evidence="1 2" key="1">
    <citation type="submission" date="2018-08" db="EMBL/GenBank/DDBJ databases">
        <title>A genome reference for cultivated species of the human gut microbiota.</title>
        <authorList>
            <person name="Zou Y."/>
            <person name="Xue W."/>
            <person name="Luo G."/>
        </authorList>
    </citation>
    <scope>NUCLEOTIDE SEQUENCE [LARGE SCALE GENOMIC DNA]</scope>
    <source>
        <strain evidence="1 2">OM02-12</strain>
    </source>
</reference>
<gene>
    <name evidence="1" type="ORF">DXB12_02895</name>
</gene>
<dbReference type="EMBL" id="QSVQ01000002">
    <property type="protein sequence ID" value="RGO54063.1"/>
    <property type="molecule type" value="Genomic_DNA"/>
</dbReference>
<dbReference type="AlphaFoldDB" id="A0A3E5GW10"/>
<sequence>MQEKEIWRPFSWHCPNCGEISVGYKNSSGTIKVECSKCHAVMVRKVMGRRHDRIDIYAPKGEVNETGRLASL</sequence>
<dbReference type="RefSeq" id="WP_083831477.1">
    <property type="nucleotide sequence ID" value="NZ_QSVQ01000002.1"/>
</dbReference>
<evidence type="ECO:0000313" key="2">
    <source>
        <dbReference type="Proteomes" id="UP000261055"/>
    </source>
</evidence>
<protein>
    <submittedName>
        <fullName evidence="1">Uncharacterized protein</fullName>
    </submittedName>
</protein>
<dbReference type="Proteomes" id="UP000261055">
    <property type="component" value="Unassembled WGS sequence"/>
</dbReference>